<dbReference type="EMBL" id="CAXKWB010005236">
    <property type="protein sequence ID" value="CAL4077439.1"/>
    <property type="molecule type" value="Genomic_DNA"/>
</dbReference>
<keyword evidence="6" id="KW-0812">Transmembrane</keyword>
<dbReference type="SUPFAM" id="SSF57850">
    <property type="entry name" value="RING/U-box"/>
    <property type="match status" value="1"/>
</dbReference>
<keyword evidence="6" id="KW-1133">Transmembrane helix</keyword>
<dbReference type="Pfam" id="PF13639">
    <property type="entry name" value="zf-RING_2"/>
    <property type="match status" value="1"/>
</dbReference>
<dbReference type="PROSITE" id="PS50089">
    <property type="entry name" value="ZF_RING_2"/>
    <property type="match status" value="1"/>
</dbReference>
<evidence type="ECO:0000259" key="7">
    <source>
        <dbReference type="PROSITE" id="PS50089"/>
    </source>
</evidence>
<keyword evidence="3" id="KW-0862">Zinc</keyword>
<keyword evidence="1" id="KW-0479">Metal-binding</keyword>
<sequence length="183" mass="21712">MKGSRSMVELPDSDEASGENVIYEQTRVEMPDSDNTRGDGVETPRLKEEEPSWKKWIKIIVSVVIFNLISLTCLIGFVFSKDWIRNQELTIFKEEYQWFWFLITFILIYCIGHFSYWYCKRNGLFIFNKDKCSICLEVLLTKPNASLSCKHVFHERCIKNWLKRESTCPNCRKTAQFIYKHRG</sequence>
<dbReference type="GO" id="GO:0061630">
    <property type="term" value="F:ubiquitin protein ligase activity"/>
    <property type="evidence" value="ECO:0007669"/>
    <property type="project" value="TreeGrafter"/>
</dbReference>
<evidence type="ECO:0000256" key="4">
    <source>
        <dbReference type="PROSITE-ProRule" id="PRU00175"/>
    </source>
</evidence>
<protein>
    <recommendedName>
        <fullName evidence="7">RING-type domain-containing protein</fullName>
    </recommendedName>
</protein>
<evidence type="ECO:0000313" key="9">
    <source>
        <dbReference type="Proteomes" id="UP001497623"/>
    </source>
</evidence>
<feature type="region of interest" description="Disordered" evidence="5">
    <location>
        <begin position="25"/>
        <end position="46"/>
    </location>
</feature>
<organism evidence="8 9">
    <name type="scientific">Meganyctiphanes norvegica</name>
    <name type="common">Northern krill</name>
    <name type="synonym">Thysanopoda norvegica</name>
    <dbReference type="NCBI Taxonomy" id="48144"/>
    <lineage>
        <taxon>Eukaryota</taxon>
        <taxon>Metazoa</taxon>
        <taxon>Ecdysozoa</taxon>
        <taxon>Arthropoda</taxon>
        <taxon>Crustacea</taxon>
        <taxon>Multicrustacea</taxon>
        <taxon>Malacostraca</taxon>
        <taxon>Eumalacostraca</taxon>
        <taxon>Eucarida</taxon>
        <taxon>Euphausiacea</taxon>
        <taxon>Euphausiidae</taxon>
        <taxon>Meganyctiphanes</taxon>
    </lineage>
</organism>
<evidence type="ECO:0000256" key="6">
    <source>
        <dbReference type="SAM" id="Phobius"/>
    </source>
</evidence>
<evidence type="ECO:0000256" key="3">
    <source>
        <dbReference type="ARBA" id="ARBA00022833"/>
    </source>
</evidence>
<keyword evidence="2 4" id="KW-0863">Zinc-finger</keyword>
<evidence type="ECO:0000256" key="2">
    <source>
        <dbReference type="ARBA" id="ARBA00022771"/>
    </source>
</evidence>
<reference evidence="8 9" key="1">
    <citation type="submission" date="2024-05" db="EMBL/GenBank/DDBJ databases">
        <authorList>
            <person name="Wallberg A."/>
        </authorList>
    </citation>
    <scope>NUCLEOTIDE SEQUENCE [LARGE SCALE GENOMIC DNA]</scope>
</reference>
<proteinExistence type="predicted"/>
<dbReference type="Gene3D" id="3.30.40.10">
    <property type="entry name" value="Zinc/RING finger domain, C3HC4 (zinc finger)"/>
    <property type="match status" value="1"/>
</dbReference>
<gene>
    <name evidence="8" type="ORF">MNOR_LOCUS10403</name>
</gene>
<evidence type="ECO:0000313" key="8">
    <source>
        <dbReference type="EMBL" id="CAL4077439.1"/>
    </source>
</evidence>
<name>A0AAV2QC72_MEGNR</name>
<dbReference type="PANTHER" id="PTHR45969">
    <property type="entry name" value="RING ZINC FINGER PROTEIN-RELATED"/>
    <property type="match status" value="1"/>
</dbReference>
<dbReference type="GO" id="GO:0016567">
    <property type="term" value="P:protein ubiquitination"/>
    <property type="evidence" value="ECO:0007669"/>
    <property type="project" value="TreeGrafter"/>
</dbReference>
<accession>A0AAV2QC72</accession>
<dbReference type="GO" id="GO:0008270">
    <property type="term" value="F:zinc ion binding"/>
    <property type="evidence" value="ECO:0007669"/>
    <property type="project" value="UniProtKB-KW"/>
</dbReference>
<dbReference type="SMART" id="SM00184">
    <property type="entry name" value="RING"/>
    <property type="match status" value="1"/>
</dbReference>
<keyword evidence="9" id="KW-1185">Reference proteome</keyword>
<dbReference type="Proteomes" id="UP001497623">
    <property type="component" value="Unassembled WGS sequence"/>
</dbReference>
<evidence type="ECO:0000256" key="5">
    <source>
        <dbReference type="SAM" id="MobiDB-lite"/>
    </source>
</evidence>
<dbReference type="AlphaFoldDB" id="A0AAV2QC72"/>
<dbReference type="InterPro" id="IPR001841">
    <property type="entry name" value="Znf_RING"/>
</dbReference>
<feature type="transmembrane region" description="Helical" evidence="6">
    <location>
        <begin position="56"/>
        <end position="78"/>
    </location>
</feature>
<dbReference type="PANTHER" id="PTHR45969:SF69">
    <property type="entry name" value="FINGER DOMAIN PROTEIN, PUTATIVE (AFU_ORTHOLOGUE AFUA_3G12190)-RELATED"/>
    <property type="match status" value="1"/>
</dbReference>
<comment type="caution">
    <text evidence="8">The sequence shown here is derived from an EMBL/GenBank/DDBJ whole genome shotgun (WGS) entry which is preliminary data.</text>
</comment>
<feature type="compositionally biased region" description="Basic and acidic residues" evidence="5">
    <location>
        <begin position="26"/>
        <end position="46"/>
    </location>
</feature>
<feature type="transmembrane region" description="Helical" evidence="6">
    <location>
        <begin position="98"/>
        <end position="119"/>
    </location>
</feature>
<feature type="domain" description="RING-type" evidence="7">
    <location>
        <begin position="132"/>
        <end position="172"/>
    </location>
</feature>
<keyword evidence="6" id="KW-0472">Membrane</keyword>
<dbReference type="InterPro" id="IPR013083">
    <property type="entry name" value="Znf_RING/FYVE/PHD"/>
</dbReference>
<evidence type="ECO:0000256" key="1">
    <source>
        <dbReference type="ARBA" id="ARBA00022723"/>
    </source>
</evidence>